<gene>
    <name evidence="2" type="ORF">SORBI_3003G243800</name>
</gene>
<proteinExistence type="predicted"/>
<reference evidence="3" key="2">
    <citation type="journal article" date="2018" name="Plant J.">
        <title>The Sorghum bicolor reference genome: improved assembly, gene annotations, a transcriptome atlas, and signatures of genome organization.</title>
        <authorList>
            <person name="McCormick R.F."/>
            <person name="Truong S.K."/>
            <person name="Sreedasyam A."/>
            <person name="Jenkins J."/>
            <person name="Shu S."/>
            <person name="Sims D."/>
            <person name="Kennedy M."/>
            <person name="Amirebrahimi M."/>
            <person name="Weers B.D."/>
            <person name="McKinley B."/>
            <person name="Mattison A."/>
            <person name="Morishige D.T."/>
            <person name="Grimwood J."/>
            <person name="Schmutz J."/>
            <person name="Mullet J.E."/>
        </authorList>
    </citation>
    <scope>NUCLEOTIDE SEQUENCE [LARGE SCALE GENOMIC DNA]</scope>
    <source>
        <strain evidence="3">cv. BTx623</strain>
    </source>
</reference>
<dbReference type="AlphaFoldDB" id="A0A1B6Q569"/>
<dbReference type="InParanoid" id="A0A1B6Q569"/>
<dbReference type="EMBL" id="CM000762">
    <property type="protein sequence ID" value="KXG33035.1"/>
    <property type="molecule type" value="Genomic_DNA"/>
</dbReference>
<keyword evidence="1" id="KW-0472">Membrane</keyword>
<dbReference type="Proteomes" id="UP000000768">
    <property type="component" value="Chromosome 3"/>
</dbReference>
<evidence type="ECO:0000313" key="3">
    <source>
        <dbReference type="Proteomes" id="UP000000768"/>
    </source>
</evidence>
<feature type="transmembrane region" description="Helical" evidence="1">
    <location>
        <begin position="59"/>
        <end position="76"/>
    </location>
</feature>
<keyword evidence="3" id="KW-1185">Reference proteome</keyword>
<keyword evidence="1" id="KW-1133">Transmembrane helix</keyword>
<protein>
    <submittedName>
        <fullName evidence="2">Uncharacterized protein</fullName>
    </submittedName>
</protein>
<keyword evidence="1" id="KW-0812">Transmembrane</keyword>
<name>A0A1B6Q569_SORBI</name>
<dbReference type="Gramene" id="KXG33035">
    <property type="protein sequence ID" value="KXG33035"/>
    <property type="gene ID" value="SORBI_3003G243800"/>
</dbReference>
<reference evidence="2 3" key="1">
    <citation type="journal article" date="2009" name="Nature">
        <title>The Sorghum bicolor genome and the diversification of grasses.</title>
        <authorList>
            <person name="Paterson A.H."/>
            <person name="Bowers J.E."/>
            <person name="Bruggmann R."/>
            <person name="Dubchak I."/>
            <person name="Grimwood J."/>
            <person name="Gundlach H."/>
            <person name="Haberer G."/>
            <person name="Hellsten U."/>
            <person name="Mitros T."/>
            <person name="Poliakov A."/>
            <person name="Schmutz J."/>
            <person name="Spannagl M."/>
            <person name="Tang H."/>
            <person name="Wang X."/>
            <person name="Wicker T."/>
            <person name="Bharti A.K."/>
            <person name="Chapman J."/>
            <person name="Feltus F.A."/>
            <person name="Gowik U."/>
            <person name="Grigoriev I.V."/>
            <person name="Lyons E."/>
            <person name="Maher C.A."/>
            <person name="Martis M."/>
            <person name="Narechania A."/>
            <person name="Otillar R.P."/>
            <person name="Penning B.W."/>
            <person name="Salamov A.A."/>
            <person name="Wang Y."/>
            <person name="Zhang L."/>
            <person name="Carpita N.C."/>
            <person name="Freeling M."/>
            <person name="Gingle A.R."/>
            <person name="Hash C.T."/>
            <person name="Keller B."/>
            <person name="Klein P."/>
            <person name="Kresovich S."/>
            <person name="McCann M.C."/>
            <person name="Ming R."/>
            <person name="Peterson D.G."/>
            <person name="Mehboob-ur-Rahman"/>
            <person name="Ware D."/>
            <person name="Westhoff P."/>
            <person name="Mayer K.F."/>
            <person name="Messing J."/>
            <person name="Rokhsar D.S."/>
        </authorList>
    </citation>
    <scope>NUCLEOTIDE SEQUENCE [LARGE SCALE GENOMIC DNA]</scope>
    <source>
        <strain evidence="3">cv. BTx623</strain>
    </source>
</reference>
<sequence>MPTPVFRNDASLPKQNAQSKIDRWDGEDEAAMLRVLGSKAIVMISYGTKCGGYHTKNNIFLVIAQHMFMLWYYFVLKKRKREKEK</sequence>
<organism evidence="2 3">
    <name type="scientific">Sorghum bicolor</name>
    <name type="common">Sorghum</name>
    <name type="synonym">Sorghum vulgare</name>
    <dbReference type="NCBI Taxonomy" id="4558"/>
    <lineage>
        <taxon>Eukaryota</taxon>
        <taxon>Viridiplantae</taxon>
        <taxon>Streptophyta</taxon>
        <taxon>Embryophyta</taxon>
        <taxon>Tracheophyta</taxon>
        <taxon>Spermatophyta</taxon>
        <taxon>Magnoliopsida</taxon>
        <taxon>Liliopsida</taxon>
        <taxon>Poales</taxon>
        <taxon>Poaceae</taxon>
        <taxon>PACMAD clade</taxon>
        <taxon>Panicoideae</taxon>
        <taxon>Andropogonodae</taxon>
        <taxon>Andropogoneae</taxon>
        <taxon>Sorghinae</taxon>
        <taxon>Sorghum</taxon>
    </lineage>
</organism>
<accession>A0A1B6Q569</accession>
<evidence type="ECO:0000313" key="2">
    <source>
        <dbReference type="EMBL" id="KXG33035.1"/>
    </source>
</evidence>
<evidence type="ECO:0000256" key="1">
    <source>
        <dbReference type="SAM" id="Phobius"/>
    </source>
</evidence>